<dbReference type="SUPFAM" id="SSF55729">
    <property type="entry name" value="Acyl-CoA N-acyltransferases (Nat)"/>
    <property type="match status" value="1"/>
</dbReference>
<dbReference type="Gene3D" id="3.40.50.300">
    <property type="entry name" value="P-loop containing nucleotide triphosphate hydrolases"/>
    <property type="match status" value="1"/>
</dbReference>
<comment type="function">
    <text evidence="10">RNA cytidine acetyltransferase with specificity toward both 18S rRNA and tRNAs. Catalyzes the formation of N(4)-acetylcytidine (ac4C) in 18S rRNA. Required for early nucleolar cleavages of precursor rRNA at sites A0, A1 and A2 during 18S rRNA synthesis. Catalyzes the formation of ac4C in serine and leucine tRNAs. Requires a tRNA-binding adapter protein for full tRNA acetyltransferase activity but not for 18S rRNA acetylation.</text>
</comment>
<dbReference type="GO" id="GO:0042274">
    <property type="term" value="P:ribosomal small subunit biogenesis"/>
    <property type="evidence" value="ECO:0007669"/>
    <property type="project" value="UniProtKB-UniRule"/>
</dbReference>
<gene>
    <name evidence="13" type="ORF">niasHT_031786</name>
</gene>
<dbReference type="InterPro" id="IPR013562">
    <property type="entry name" value="TmcA/NAT10_N"/>
</dbReference>
<keyword evidence="3 10" id="KW-0808">Transferase</keyword>
<keyword evidence="14" id="KW-1185">Reference proteome</keyword>
<keyword evidence="5 10" id="KW-0547">Nucleotide-binding</keyword>
<dbReference type="FunFam" id="3.40.50.300:FF:002218">
    <property type="entry name" value="tRNA(Met) cytidine acetyltransferase TmcA"/>
    <property type="match status" value="1"/>
</dbReference>
<evidence type="ECO:0000313" key="13">
    <source>
        <dbReference type="EMBL" id="KAL3079457.1"/>
    </source>
</evidence>
<dbReference type="CDD" id="cd04301">
    <property type="entry name" value="NAT_SF"/>
    <property type="match status" value="1"/>
</dbReference>
<evidence type="ECO:0000256" key="6">
    <source>
        <dbReference type="ARBA" id="ARBA00022840"/>
    </source>
</evidence>
<dbReference type="InterPro" id="IPR027992">
    <property type="entry name" value="tRNA_bind_dom"/>
</dbReference>
<feature type="compositionally biased region" description="Basic and acidic residues" evidence="11">
    <location>
        <begin position="1008"/>
        <end position="1023"/>
    </location>
</feature>
<reference evidence="13 14" key="1">
    <citation type="submission" date="2024-10" db="EMBL/GenBank/DDBJ databases">
        <authorList>
            <person name="Kim D."/>
        </authorList>
    </citation>
    <scope>NUCLEOTIDE SEQUENCE [LARGE SCALE GENOMIC DNA]</scope>
    <source>
        <strain evidence="13">BH-2024</strain>
    </source>
</reference>
<dbReference type="EMBL" id="JBICBT010001187">
    <property type="protein sequence ID" value="KAL3079457.1"/>
    <property type="molecule type" value="Genomic_DNA"/>
</dbReference>
<dbReference type="GO" id="GO:0000154">
    <property type="term" value="P:rRNA modification"/>
    <property type="evidence" value="ECO:0007669"/>
    <property type="project" value="UniProtKB-UniRule"/>
</dbReference>
<feature type="binding site" evidence="10">
    <location>
        <begin position="290"/>
        <end position="299"/>
    </location>
    <ligand>
        <name>ATP</name>
        <dbReference type="ChEBI" id="CHEBI:30616"/>
    </ligand>
</feature>
<dbReference type="GO" id="GO:0005730">
    <property type="term" value="C:nucleolus"/>
    <property type="evidence" value="ECO:0007669"/>
    <property type="project" value="UniProtKB-SubCell"/>
</dbReference>
<organism evidence="13 14">
    <name type="scientific">Heterodera trifolii</name>
    <dbReference type="NCBI Taxonomy" id="157864"/>
    <lineage>
        <taxon>Eukaryota</taxon>
        <taxon>Metazoa</taxon>
        <taxon>Ecdysozoa</taxon>
        <taxon>Nematoda</taxon>
        <taxon>Chromadorea</taxon>
        <taxon>Rhabditida</taxon>
        <taxon>Tylenchina</taxon>
        <taxon>Tylenchomorpha</taxon>
        <taxon>Tylenchoidea</taxon>
        <taxon>Heteroderidae</taxon>
        <taxon>Heteroderinae</taxon>
        <taxon>Heterodera</taxon>
    </lineage>
</organism>
<keyword evidence="2 10" id="KW-0698">rRNA processing</keyword>
<dbReference type="Pfam" id="PF13718">
    <property type="entry name" value="GNAT_acetyltr_2"/>
    <property type="match status" value="1"/>
</dbReference>
<keyword evidence="4 10" id="KW-0819">tRNA processing</keyword>
<keyword evidence="6 10" id="KW-0067">ATP-binding</keyword>
<evidence type="ECO:0000256" key="3">
    <source>
        <dbReference type="ARBA" id="ARBA00022679"/>
    </source>
</evidence>
<dbReference type="Pfam" id="PF13725">
    <property type="entry name" value="tRNA_bind_2"/>
    <property type="match status" value="1"/>
</dbReference>
<dbReference type="InterPro" id="IPR016181">
    <property type="entry name" value="Acyl_CoA_acyltransferase"/>
</dbReference>
<dbReference type="GO" id="GO:0051391">
    <property type="term" value="P:tRNA acetylation"/>
    <property type="evidence" value="ECO:0007669"/>
    <property type="project" value="UniProtKB-UniRule"/>
</dbReference>
<dbReference type="InterPro" id="IPR032672">
    <property type="entry name" value="TmcA/NAT10/Kre33"/>
</dbReference>
<feature type="binding site" evidence="10">
    <location>
        <position position="756"/>
    </location>
    <ligand>
        <name>acetyl-CoA</name>
        <dbReference type="ChEBI" id="CHEBI:57288"/>
    </ligand>
</feature>
<dbReference type="InterPro" id="IPR033688">
    <property type="entry name" value="NAT10"/>
</dbReference>
<proteinExistence type="inferred from homology"/>
<dbReference type="Pfam" id="PF08351">
    <property type="entry name" value="TmcA_N"/>
    <property type="match status" value="1"/>
</dbReference>
<dbReference type="Pfam" id="PF05127">
    <property type="entry name" value="NAT10_TcmA_helicase"/>
    <property type="match status" value="1"/>
</dbReference>
<dbReference type="InterPro" id="IPR007807">
    <property type="entry name" value="TcmA/NAT10_helicase"/>
</dbReference>
<dbReference type="GO" id="GO:0008080">
    <property type="term" value="F:N-acetyltransferase activity"/>
    <property type="evidence" value="ECO:0007669"/>
    <property type="project" value="UniProtKB-UniRule"/>
</dbReference>
<keyword evidence="7 10" id="KW-0539">Nucleus</keyword>
<dbReference type="PROSITE" id="PS51186">
    <property type="entry name" value="GNAT"/>
    <property type="match status" value="1"/>
</dbReference>
<comment type="similarity">
    <text evidence="10">Belongs to the RNA cytidine acetyltransferase family. NAT10 subfamily.</text>
</comment>
<evidence type="ECO:0000256" key="1">
    <source>
        <dbReference type="ARBA" id="ARBA00004604"/>
    </source>
</evidence>
<name>A0ABD2IN20_9BILA</name>
<evidence type="ECO:0000256" key="11">
    <source>
        <dbReference type="SAM" id="MobiDB-lite"/>
    </source>
</evidence>
<feature type="binding site" evidence="10">
    <location>
        <begin position="643"/>
        <end position="649"/>
    </location>
    <ligand>
        <name>acetyl-CoA</name>
        <dbReference type="ChEBI" id="CHEBI:57288"/>
    </ligand>
</feature>
<dbReference type="PANTHER" id="PTHR10925">
    <property type="entry name" value="N-ACETYLTRANSFERASE 10"/>
    <property type="match status" value="1"/>
</dbReference>
<evidence type="ECO:0000256" key="5">
    <source>
        <dbReference type="ARBA" id="ARBA00022741"/>
    </source>
</evidence>
<sequence>MGRIKLDGRIRAQIERGVANRWRSLFIIIGDKAKDQAVTLHHILAKATTGGRPSVLWCYKKETEFSSHRKKRIKELKKRKESGLYQSKEDNLFEQFILSTQIRYCYYADSHRILGNTFGMAVLQDFEALTPNLLARTVETVEGGGLVVLLIQSVASLKQLFTMSMDVHKRYRTEAHADVVGRFNERFILSLASCANCVVMDDCLNVLPISSSVLNMADLPPVIAQQKSAAGGDAPSELARLQQSLADTKPIGPLLHRCRTLCQAKALLRLLDLVTDKMSNSMCAITAARGRGKSAAMGLAVAGAVGCNLTNIFVTSPTPENVRTLFDFVLRGFDAIGYQEHADFDVVRSLDPQTDKCVTRVNIFRRHRQTIQYIHPSEFVKLGQAELLVIDEAAAIPMPLVKQLIHGNYLVFLASTTNGYEGTGRSLSLKLLEQLRRGGGGTTTATGAIGDTAAETATTARRRPLFELTLEESIRYAMNDPVEDWLNGTLCLNSQQSLPTSLTGTPAPDKCELYYVNRDSLFSFHKAAEVFLANLMSIYVAAHYKNSPDDLQMLADAPAHHLFVLMAPVPADQSSVPQILAVVQLCLEGSISKQSVTNVRDKGKKRAAGDLIPWTLCQHFLDDEFPTLCGARIVRVAVHPNFQGMGYGSQAVRLLLNFYGQRPRHVSTTTAVAQCQNGEDKNGGNDEEEDEEMSRVQLVDDGDLHKLLLHDEQISPRANLPPLLVRLADYRRHADQLDYVGVSFGLTLALLKFWKRLGFVPVYLRQNTNDLTGEHSCVMVRKIAAAAGRGGGEHGEDDDDENGRMDDGERRHRHAMPQNSAAASGATLNSDGTWLSAFFVEFRRRFVSLLGTSFSAFSPHLAFSLMFMDSASIGCSVQQQQGEQSAENGLLDRAELRLRMSDLDLRRVAQYCRNLADLALISDLLPTIAGLYFTARVDTNRAPLDLSQAAVLLGVGLQRKMVETVANELALSTSQTHALLNKAIRRLSEYFDSICREALEQQQQQHNTNDRQQHIATEAEKTKSDECPAIKKLKISHFVK</sequence>
<evidence type="ECO:0000313" key="14">
    <source>
        <dbReference type="Proteomes" id="UP001620626"/>
    </source>
</evidence>
<feature type="binding site" evidence="10">
    <location>
        <begin position="636"/>
        <end position="638"/>
    </location>
    <ligand>
        <name>acetyl-CoA</name>
        <dbReference type="ChEBI" id="CHEBI:57288"/>
    </ligand>
</feature>
<dbReference type="InterPro" id="IPR000182">
    <property type="entry name" value="GNAT_dom"/>
</dbReference>
<evidence type="ECO:0000259" key="12">
    <source>
        <dbReference type="PROSITE" id="PS51186"/>
    </source>
</evidence>
<dbReference type="PANTHER" id="PTHR10925:SF5">
    <property type="entry name" value="RNA CYTIDINE ACETYLTRANSFERASE"/>
    <property type="match status" value="1"/>
</dbReference>
<comment type="catalytic activity">
    <reaction evidence="10">
        <text>a cytidine in 18S rRNA + acetyl-CoA + ATP + H2O = an N(4)-acetylcytidine in 18S rRNA + ADP + phosphate + CoA + H(+)</text>
        <dbReference type="Rhea" id="RHEA:51424"/>
        <dbReference type="Rhea" id="RHEA-COMP:13575"/>
        <dbReference type="Rhea" id="RHEA-COMP:13576"/>
        <dbReference type="ChEBI" id="CHEBI:15377"/>
        <dbReference type="ChEBI" id="CHEBI:15378"/>
        <dbReference type="ChEBI" id="CHEBI:30616"/>
        <dbReference type="ChEBI" id="CHEBI:43474"/>
        <dbReference type="ChEBI" id="CHEBI:57287"/>
        <dbReference type="ChEBI" id="CHEBI:57288"/>
        <dbReference type="ChEBI" id="CHEBI:74900"/>
        <dbReference type="ChEBI" id="CHEBI:82748"/>
        <dbReference type="ChEBI" id="CHEBI:456216"/>
    </reaction>
</comment>
<evidence type="ECO:0000256" key="8">
    <source>
        <dbReference type="ARBA" id="ARBA00023315"/>
    </source>
</evidence>
<comment type="subcellular location">
    <subcellularLocation>
        <location evidence="1 10">Nucleus</location>
        <location evidence="1 10">Nucleolus</location>
    </subcellularLocation>
</comment>
<evidence type="ECO:0000256" key="9">
    <source>
        <dbReference type="ARBA" id="ARBA00068357"/>
    </source>
</evidence>
<accession>A0ABD2IN20</accession>
<evidence type="ECO:0000256" key="10">
    <source>
        <dbReference type="HAMAP-Rule" id="MF_03211"/>
    </source>
</evidence>
<evidence type="ECO:0000256" key="4">
    <source>
        <dbReference type="ARBA" id="ARBA00022694"/>
    </source>
</evidence>
<dbReference type="HAMAP" id="MF_03211">
    <property type="entry name" value="RNA_acetyltr_Nat10"/>
    <property type="match status" value="1"/>
</dbReference>
<dbReference type="AlphaFoldDB" id="A0ABD2IN20"/>
<dbReference type="Gene3D" id="3.40.50.11040">
    <property type="match status" value="1"/>
</dbReference>
<dbReference type="EC" id="2.3.1.-" evidence="10"/>
<protein>
    <recommendedName>
        <fullName evidence="9 10">RNA cytidine acetyltransferase</fullName>
        <ecNumber evidence="10">2.3.1.-</ecNumber>
    </recommendedName>
    <alternativeName>
        <fullName evidence="10">18S rRNA cytosine acetyltransferase</fullName>
    </alternativeName>
</protein>
<evidence type="ECO:0000256" key="7">
    <source>
        <dbReference type="ARBA" id="ARBA00023242"/>
    </source>
</evidence>
<feature type="region of interest" description="Disordered" evidence="11">
    <location>
        <begin position="788"/>
        <end position="825"/>
    </location>
</feature>
<dbReference type="Gene3D" id="3.40.630.30">
    <property type="match status" value="1"/>
</dbReference>
<feature type="domain" description="N-acetyltransferase" evidence="12">
    <location>
        <begin position="566"/>
        <end position="784"/>
    </location>
</feature>
<evidence type="ECO:0000256" key="2">
    <source>
        <dbReference type="ARBA" id="ARBA00022552"/>
    </source>
</evidence>
<feature type="region of interest" description="Disordered" evidence="11">
    <location>
        <begin position="1002"/>
        <end position="1023"/>
    </location>
</feature>
<comment type="catalytic activity">
    <reaction evidence="10">
        <text>a cytidine in tRNA + acetyl-CoA + ATP + H2O = an N(4)-acetylcytidine in tRNA + ADP + phosphate + CoA + H(+)</text>
        <dbReference type="Rhea" id="RHEA:53876"/>
        <dbReference type="Rhea" id="RHEA-COMP:13670"/>
        <dbReference type="Rhea" id="RHEA-COMP:13671"/>
        <dbReference type="ChEBI" id="CHEBI:15377"/>
        <dbReference type="ChEBI" id="CHEBI:15378"/>
        <dbReference type="ChEBI" id="CHEBI:30616"/>
        <dbReference type="ChEBI" id="CHEBI:43474"/>
        <dbReference type="ChEBI" id="CHEBI:57287"/>
        <dbReference type="ChEBI" id="CHEBI:57288"/>
        <dbReference type="ChEBI" id="CHEBI:74900"/>
        <dbReference type="ChEBI" id="CHEBI:82748"/>
        <dbReference type="ChEBI" id="CHEBI:456216"/>
    </reaction>
</comment>
<dbReference type="InterPro" id="IPR027417">
    <property type="entry name" value="P-loop_NTPase"/>
</dbReference>
<comment type="caution">
    <text evidence="13">The sequence shown here is derived from an EMBL/GenBank/DDBJ whole genome shotgun (WGS) entry which is preliminary data.</text>
</comment>
<dbReference type="Proteomes" id="UP001620626">
    <property type="component" value="Unassembled WGS sequence"/>
</dbReference>
<keyword evidence="8 10" id="KW-0012">Acyltransferase</keyword>
<feature type="binding site" evidence="10">
    <location>
        <position position="475"/>
    </location>
    <ligand>
        <name>ATP</name>
        <dbReference type="ChEBI" id="CHEBI:30616"/>
    </ligand>
</feature>
<dbReference type="GO" id="GO:0005524">
    <property type="term" value="F:ATP binding"/>
    <property type="evidence" value="ECO:0007669"/>
    <property type="project" value="UniProtKB-UniRule"/>
</dbReference>